<feature type="transmembrane region" description="Helical" evidence="7">
    <location>
        <begin position="105"/>
        <end position="133"/>
    </location>
</feature>
<feature type="transmembrane region" description="Helical" evidence="7">
    <location>
        <begin position="177"/>
        <end position="199"/>
    </location>
</feature>
<reference evidence="9 10" key="1">
    <citation type="submission" date="2023-10" db="EMBL/GenBank/DDBJ databases">
        <title>Characterization of rhizosphere-enriched actinobacteria from wheat plants lab-grown on chernevaya soil.</title>
        <authorList>
            <person name="Tikhonova E.N."/>
            <person name="Konopkin A."/>
            <person name="Kravchenko I.K."/>
        </authorList>
    </citation>
    <scope>NUCLEOTIDE SEQUENCE [LARGE SCALE GENOMIC DNA]</scope>
    <source>
        <strain evidence="9 10">RR29</strain>
    </source>
</reference>
<dbReference type="Proteomes" id="UP001187346">
    <property type="component" value="Unassembled WGS sequence"/>
</dbReference>
<keyword evidence="2" id="KW-1003">Cell membrane</keyword>
<keyword evidence="4 7" id="KW-1133">Transmembrane helix</keyword>
<evidence type="ECO:0000313" key="10">
    <source>
        <dbReference type="Proteomes" id="UP001187346"/>
    </source>
</evidence>
<dbReference type="RefSeq" id="WP_317776159.1">
    <property type="nucleotide sequence ID" value="NZ_JAWMAJ010000388.1"/>
</dbReference>
<dbReference type="PANTHER" id="PTHR30294">
    <property type="entry name" value="MEMBRANE COMPONENT OF ABC TRANSPORTER YHHJ-RELATED"/>
    <property type="match status" value="1"/>
</dbReference>
<feature type="domain" description="ABC-2 type transporter transmembrane" evidence="8">
    <location>
        <begin position="13"/>
        <end position="218"/>
    </location>
</feature>
<dbReference type="Pfam" id="PF01061">
    <property type="entry name" value="ABC2_membrane"/>
    <property type="match status" value="1"/>
</dbReference>
<keyword evidence="5 7" id="KW-0472">Membrane</keyword>
<dbReference type="PANTHER" id="PTHR30294:SF38">
    <property type="entry name" value="TRANSPORT PERMEASE PROTEIN"/>
    <property type="match status" value="1"/>
</dbReference>
<keyword evidence="6" id="KW-0046">Antibiotic resistance</keyword>
<comment type="subcellular location">
    <subcellularLocation>
        <location evidence="1">Cell membrane</location>
        <topology evidence="1">Multi-pass membrane protein</topology>
    </subcellularLocation>
</comment>
<evidence type="ECO:0000313" key="9">
    <source>
        <dbReference type="EMBL" id="MDV7223883.1"/>
    </source>
</evidence>
<feature type="transmembrane region" description="Helical" evidence="7">
    <location>
        <begin position="145"/>
        <end position="165"/>
    </location>
</feature>
<feature type="transmembrane region" description="Helical" evidence="7">
    <location>
        <begin position="61"/>
        <end position="84"/>
    </location>
</feature>
<dbReference type="InterPro" id="IPR051449">
    <property type="entry name" value="ABC-2_transporter_component"/>
</dbReference>
<gene>
    <name evidence="9" type="ORF">R5A26_49010</name>
</gene>
<comment type="caution">
    <text evidence="9">The sequence shown here is derived from an EMBL/GenBank/DDBJ whole genome shotgun (WGS) entry which is preliminary data.</text>
</comment>
<feature type="transmembrane region" description="Helical" evidence="7">
    <location>
        <begin position="225"/>
        <end position="245"/>
    </location>
</feature>
<dbReference type="EMBL" id="JAWMAJ010000388">
    <property type="protein sequence ID" value="MDV7223883.1"/>
    <property type="molecule type" value="Genomic_DNA"/>
</dbReference>
<keyword evidence="10" id="KW-1185">Reference proteome</keyword>
<evidence type="ECO:0000256" key="4">
    <source>
        <dbReference type="ARBA" id="ARBA00022989"/>
    </source>
</evidence>
<evidence type="ECO:0000256" key="3">
    <source>
        <dbReference type="ARBA" id="ARBA00022692"/>
    </source>
</evidence>
<sequence>MRPELTSPTARRTWVVTRHTLVLLIRDPGTPLAYTVMSLVLLSVLHPVYDRLATPGTPGIVQAAPGIAVMFTLLALDVAGQLLLSERTWHTWDRLRSGPASPSTILAGKALPLVTLFLAQQTVLFLFAATAFGFPLTAGTWRVPLLALLWAACVTSCGLALGVHARTQGQLAAASDIGALTITCLSGCLVPLTVLPHWVSTVAPATPGYWALHGFQAAVTGDTRAYAHSAAVIAAITATALVVSARGIRR</sequence>
<evidence type="ECO:0000256" key="1">
    <source>
        <dbReference type="ARBA" id="ARBA00004651"/>
    </source>
</evidence>
<dbReference type="PIRSF" id="PIRSF006648">
    <property type="entry name" value="DrrB"/>
    <property type="match status" value="1"/>
</dbReference>
<feature type="transmembrane region" description="Helical" evidence="7">
    <location>
        <begin position="32"/>
        <end position="49"/>
    </location>
</feature>
<organism evidence="9 10">
    <name type="scientific">Streptomyces prunicolor</name>
    <dbReference type="NCBI Taxonomy" id="67348"/>
    <lineage>
        <taxon>Bacteria</taxon>
        <taxon>Bacillati</taxon>
        <taxon>Actinomycetota</taxon>
        <taxon>Actinomycetes</taxon>
        <taxon>Kitasatosporales</taxon>
        <taxon>Streptomycetaceae</taxon>
        <taxon>Streptomyces</taxon>
    </lineage>
</organism>
<evidence type="ECO:0000259" key="8">
    <source>
        <dbReference type="Pfam" id="PF01061"/>
    </source>
</evidence>
<dbReference type="InterPro" id="IPR000412">
    <property type="entry name" value="ABC_2_transport"/>
</dbReference>
<accession>A0ABU4FV51</accession>
<protein>
    <submittedName>
        <fullName evidence="9">ABC transporter permease</fullName>
    </submittedName>
</protein>
<evidence type="ECO:0000256" key="7">
    <source>
        <dbReference type="SAM" id="Phobius"/>
    </source>
</evidence>
<name>A0ABU4FV51_9ACTN</name>
<proteinExistence type="predicted"/>
<dbReference type="InterPro" id="IPR013525">
    <property type="entry name" value="ABC2_TM"/>
</dbReference>
<evidence type="ECO:0000256" key="2">
    <source>
        <dbReference type="ARBA" id="ARBA00022475"/>
    </source>
</evidence>
<evidence type="ECO:0000256" key="5">
    <source>
        <dbReference type="ARBA" id="ARBA00023136"/>
    </source>
</evidence>
<keyword evidence="3 7" id="KW-0812">Transmembrane</keyword>
<evidence type="ECO:0000256" key="6">
    <source>
        <dbReference type="ARBA" id="ARBA00023251"/>
    </source>
</evidence>